<keyword evidence="1" id="KW-0051">Antiviral defense</keyword>
<organism evidence="3 4">
    <name type="scientific">Desulfobacca acetoxidans (strain ATCC 700848 / DSM 11109 / ASRB2)</name>
    <dbReference type="NCBI Taxonomy" id="880072"/>
    <lineage>
        <taxon>Bacteria</taxon>
        <taxon>Pseudomonadati</taxon>
        <taxon>Thermodesulfobacteriota</taxon>
        <taxon>Desulfobaccia</taxon>
        <taxon>Desulfobaccales</taxon>
        <taxon>Desulfobaccaceae</taxon>
        <taxon>Desulfobacca</taxon>
    </lineage>
</organism>
<proteinExistence type="predicted"/>
<accession>F2NE34</accession>
<dbReference type="RefSeq" id="WP_013707711.1">
    <property type="nucleotide sequence ID" value="NC_015388.1"/>
</dbReference>
<dbReference type="KEGG" id="dao:Desac_2795"/>
<reference evidence="3 4" key="1">
    <citation type="journal article" date="2011" name="Stand. Genomic Sci.">
        <title>Complete genome sequence of the acetate-degrading sulfate reducer Desulfobacca acetoxidans type strain (ASRB2).</title>
        <authorList>
            <person name="Goker M."/>
            <person name="Teshima H."/>
            <person name="Lapidus A."/>
            <person name="Nolan M."/>
            <person name="Lucas S."/>
            <person name="Hammon N."/>
            <person name="Deshpande S."/>
            <person name="Cheng J.F."/>
            <person name="Tapia R."/>
            <person name="Han C."/>
            <person name="Goodwin L."/>
            <person name="Pitluck S."/>
            <person name="Huntemann M."/>
            <person name="Liolios K."/>
            <person name="Ivanova N."/>
            <person name="Pagani I."/>
            <person name="Mavromatis K."/>
            <person name="Ovchinikova G."/>
            <person name="Pati A."/>
            <person name="Chen A."/>
            <person name="Palaniappan K."/>
            <person name="Land M."/>
            <person name="Hauser L."/>
            <person name="Brambilla E.M."/>
            <person name="Rohde M."/>
            <person name="Spring S."/>
            <person name="Detter J.C."/>
            <person name="Woyke T."/>
            <person name="Bristow J."/>
            <person name="Eisen J.A."/>
            <person name="Markowitz V."/>
            <person name="Hugenholtz P."/>
            <person name="Kyrpides N.C."/>
            <person name="Klenk H.P."/>
        </authorList>
    </citation>
    <scope>NUCLEOTIDE SEQUENCE [LARGE SCALE GENOMIC DNA]</scope>
    <source>
        <strain evidence="4">ATCC 700848 / DSM 11109 / ASRB2</strain>
    </source>
</reference>
<dbReference type="Pfam" id="PF03787">
    <property type="entry name" value="RAMPs"/>
    <property type="match status" value="1"/>
</dbReference>
<dbReference type="InterPro" id="IPR013411">
    <property type="entry name" value="CRISPR-assoc_RAMP_Csx7"/>
</dbReference>
<evidence type="ECO:0000256" key="1">
    <source>
        <dbReference type="ARBA" id="ARBA00023118"/>
    </source>
</evidence>
<evidence type="ECO:0000313" key="4">
    <source>
        <dbReference type="Proteomes" id="UP000000483"/>
    </source>
</evidence>
<dbReference type="GO" id="GO:0051607">
    <property type="term" value="P:defense response to virus"/>
    <property type="evidence" value="ECO:0007669"/>
    <property type="project" value="UniProtKB-KW"/>
</dbReference>
<dbReference type="InterPro" id="IPR005537">
    <property type="entry name" value="RAMP_III_fam"/>
</dbReference>
<dbReference type="eggNOG" id="COG1337">
    <property type="taxonomic scope" value="Bacteria"/>
</dbReference>
<dbReference type="AlphaFoldDB" id="F2NE34"/>
<keyword evidence="4" id="KW-1185">Reference proteome</keyword>
<protein>
    <submittedName>
        <fullName evidence="3">CRISPR-associated RAMP protein, SSO1426 family</fullName>
    </submittedName>
</protein>
<dbReference type="HOGENOM" id="CLU_084207_0_0_7"/>
<gene>
    <name evidence="3" type="ordered locus">Desac_2795</name>
</gene>
<reference evidence="4" key="2">
    <citation type="submission" date="2011-03" db="EMBL/GenBank/DDBJ databases">
        <title>The complete genome of Desulfobacca acetoxidans DSM 11109.</title>
        <authorList>
            <consortium name="US DOE Joint Genome Institute (JGI-PGF)"/>
            <person name="Lucas S."/>
            <person name="Copeland A."/>
            <person name="Lapidus A."/>
            <person name="Bruce D."/>
            <person name="Goodwin L."/>
            <person name="Pitluck S."/>
            <person name="Peters L."/>
            <person name="Kyrpides N."/>
            <person name="Mavromatis K."/>
            <person name="Ivanova N."/>
            <person name="Ovchinnikova G."/>
            <person name="Teshima H."/>
            <person name="Detter J.C."/>
            <person name="Han C."/>
            <person name="Land M."/>
            <person name="Hauser L."/>
            <person name="Markowitz V."/>
            <person name="Cheng J.-F."/>
            <person name="Hugenholtz P."/>
            <person name="Woyke T."/>
            <person name="Wu D."/>
            <person name="Spring S."/>
            <person name="Schueler E."/>
            <person name="Brambilla E."/>
            <person name="Klenk H.-P."/>
            <person name="Eisen J.A."/>
        </authorList>
    </citation>
    <scope>NUCLEOTIDE SEQUENCE [LARGE SCALE GENOMIC DNA]</scope>
    <source>
        <strain evidence="4">ATCC 700848 / DSM 11109 / ASRB2</strain>
    </source>
</reference>
<dbReference type="STRING" id="880072.Desac_2795"/>
<evidence type="ECO:0000313" key="3">
    <source>
        <dbReference type="EMBL" id="AEB10602.1"/>
    </source>
</evidence>
<feature type="domain" description="CRISPR type III-associated protein" evidence="2">
    <location>
        <begin position="24"/>
        <end position="219"/>
    </location>
</feature>
<dbReference type="InterPro" id="IPR052216">
    <property type="entry name" value="CRISPR_Csm3_endoribonuclease"/>
</dbReference>
<evidence type="ECO:0000259" key="2">
    <source>
        <dbReference type="Pfam" id="PF03787"/>
    </source>
</evidence>
<sequence>MITFEKMYNRYHLTGTLMLNQAAHIGSGAGNDEIDSLFICDHQGRHFIPGSSLRGALRSTVERVIGVLLKNGSCCLDPMSDLACPSGNRAKQEKMNEFVGKNKETEICQKIATDLCPTCQIFGSPFLSSRVRLADLFPQNNCHPQGQKRFGVAIDRDTETAAKGLLFTYQVVEAGEKFDFELWAENMTDDNWGVLAIGLLEMISGHFWLGGKKNTSGLGQCQLREDSLKLEYFDGSSGLKHYLLKQAWPVIKNGGQVKAFLTEKVKNLLEKAAA</sequence>
<dbReference type="Proteomes" id="UP000000483">
    <property type="component" value="Chromosome"/>
</dbReference>
<dbReference type="PANTHER" id="PTHR35579">
    <property type="entry name" value="CRISPR SYSTEM CMS ENDORIBONUCLEASE CSM3"/>
    <property type="match status" value="1"/>
</dbReference>
<name>F2NE34_DESAR</name>
<dbReference type="OrthoDB" id="5491801at2"/>
<dbReference type="PANTHER" id="PTHR35579:SF3">
    <property type="entry name" value="CRISPR SYSTEM CMS ENDORIBONUCLEASE CSM3"/>
    <property type="match status" value="1"/>
</dbReference>
<dbReference type="NCBIfam" id="TIGR02581">
    <property type="entry name" value="cas_cyan_RAMP"/>
    <property type="match status" value="1"/>
</dbReference>
<dbReference type="EMBL" id="CP002629">
    <property type="protein sequence ID" value="AEB10602.1"/>
    <property type="molecule type" value="Genomic_DNA"/>
</dbReference>